<dbReference type="Proteomes" id="UP000184301">
    <property type="component" value="Unassembled WGS sequence"/>
</dbReference>
<gene>
    <name evidence="1" type="ORF">SAMN02745243_03389</name>
</gene>
<protein>
    <submittedName>
        <fullName evidence="1">YoeB-like toxin of type II toxin-antitoxin system</fullName>
    </submittedName>
</protein>
<evidence type="ECO:0000313" key="2">
    <source>
        <dbReference type="Proteomes" id="UP000184301"/>
    </source>
</evidence>
<keyword evidence="2" id="KW-1185">Reference proteome</keyword>
<reference evidence="1 2" key="1">
    <citation type="submission" date="2016-11" db="EMBL/GenBank/DDBJ databases">
        <authorList>
            <person name="Jaros S."/>
            <person name="Januszkiewicz K."/>
            <person name="Wedrychowicz H."/>
        </authorList>
    </citation>
    <scope>NUCLEOTIDE SEQUENCE [LARGE SCALE GENOMIC DNA]</scope>
    <source>
        <strain evidence="1 2">DSM 15480</strain>
    </source>
</reference>
<sequence length="41" mass="5036">MNKLFTDNGWKGYVYWQTEDRKTLKKLTLYLKIYAEMEMKG</sequence>
<evidence type="ECO:0000313" key="1">
    <source>
        <dbReference type="EMBL" id="SHK63595.1"/>
    </source>
</evidence>
<proteinExistence type="predicted"/>
<dbReference type="AlphaFoldDB" id="A0A1M6U2V5"/>
<accession>A0A1M6U2V5</accession>
<name>A0A1M6U2V5_9FIRM</name>
<organism evidence="1 2">
    <name type="scientific">Hespellia stercorisuis DSM 15480</name>
    <dbReference type="NCBI Taxonomy" id="1121950"/>
    <lineage>
        <taxon>Bacteria</taxon>
        <taxon>Bacillati</taxon>
        <taxon>Bacillota</taxon>
        <taxon>Clostridia</taxon>
        <taxon>Lachnospirales</taxon>
        <taxon>Lachnospiraceae</taxon>
        <taxon>Hespellia</taxon>
    </lineage>
</organism>
<dbReference type="STRING" id="1121950.SAMN02745243_03389"/>
<dbReference type="EMBL" id="FQZY01000066">
    <property type="protein sequence ID" value="SHK63595.1"/>
    <property type="molecule type" value="Genomic_DNA"/>
</dbReference>